<feature type="active site" description="Nucleophile" evidence="4">
    <location>
        <position position="284"/>
    </location>
</feature>
<evidence type="ECO:0000313" key="8">
    <source>
        <dbReference type="Proteomes" id="UP001153712"/>
    </source>
</evidence>
<dbReference type="Proteomes" id="UP001153712">
    <property type="component" value="Chromosome 6"/>
</dbReference>
<evidence type="ECO:0000256" key="3">
    <source>
        <dbReference type="ARBA" id="ARBA00023098"/>
    </source>
</evidence>
<dbReference type="InterPro" id="IPR002641">
    <property type="entry name" value="PNPLA_dom"/>
</dbReference>
<sequence>MSSLPRCARVGISTHRQISSGPSNLDSAKMHVKNMVLTQWKLINGLKFYLLKLTNDKTLENALNTEFAQFLQKINFKIPKKEMLQYFASDKDKDKDDSSKAPPADAKDKKGQSIQSRLQNIPGMFSSLNIGMKTAEEKKKESMPNWKCAPKPVISKESIASRTCQVITSIKLAESDHLKMKRIEDLVAHLERYPLAKHHAVKDGAIRALLRIREGTKEPNIQGSANLALALLGHTDIVPGAGLRILSIDGGGTRGILVIEMLKKLEEFTKKPVHEMFDFICGVSTGAILACLIGLKHKTLDEVSDIYKNISTQIFTQSALAGTSNLVWSHSYYDTALWEKLLKDQWQDQILIHTRKDPRTPKFCAVSAVVNHSRLTAYVFRNYSLPVKVQSQYCGNYNHYVWEAIRASAAAPTYFEECKIDNMLHQDGGILVNNPTAVAIHEARLLWPRAPIQCVISFGTGRTAPNPMMGIDGYTCSSWKTKFLAILDSATDTEGVHTMLSDLLPTNVYFRFNPYLTEMLNIAEIHPQKLEQLKRDALMYLRRNEDKFQNAAEALSRKKGIGQKGVDWISKKREMYGF</sequence>
<organism evidence="7 8">
    <name type="scientific">Phyllotreta striolata</name>
    <name type="common">Striped flea beetle</name>
    <name type="synonym">Crioceris striolata</name>
    <dbReference type="NCBI Taxonomy" id="444603"/>
    <lineage>
        <taxon>Eukaryota</taxon>
        <taxon>Metazoa</taxon>
        <taxon>Ecdysozoa</taxon>
        <taxon>Arthropoda</taxon>
        <taxon>Hexapoda</taxon>
        <taxon>Insecta</taxon>
        <taxon>Pterygota</taxon>
        <taxon>Neoptera</taxon>
        <taxon>Endopterygota</taxon>
        <taxon>Coleoptera</taxon>
        <taxon>Polyphaga</taxon>
        <taxon>Cucujiformia</taxon>
        <taxon>Chrysomeloidea</taxon>
        <taxon>Chrysomelidae</taxon>
        <taxon>Galerucinae</taxon>
        <taxon>Alticini</taxon>
        <taxon>Phyllotreta</taxon>
    </lineage>
</organism>
<feature type="short sequence motif" description="GXSXG" evidence="4">
    <location>
        <begin position="282"/>
        <end position="286"/>
    </location>
</feature>
<dbReference type="GO" id="GO:0019369">
    <property type="term" value="P:arachidonate metabolic process"/>
    <property type="evidence" value="ECO:0007669"/>
    <property type="project" value="TreeGrafter"/>
</dbReference>
<proteinExistence type="predicted"/>
<keyword evidence="3 4" id="KW-0443">Lipid metabolism</keyword>
<dbReference type="InterPro" id="IPR016035">
    <property type="entry name" value="Acyl_Trfase/lysoPLipase"/>
</dbReference>
<dbReference type="EMBL" id="OU900099">
    <property type="protein sequence ID" value="CAG9862976.1"/>
    <property type="molecule type" value="Genomic_DNA"/>
</dbReference>
<gene>
    <name evidence="7" type="ORF">PHYEVI_LOCUS9277</name>
</gene>
<evidence type="ECO:0000313" key="7">
    <source>
        <dbReference type="EMBL" id="CAG9862976.1"/>
    </source>
</evidence>
<dbReference type="GO" id="GO:0047499">
    <property type="term" value="F:calcium-independent phospholipase A2 activity"/>
    <property type="evidence" value="ECO:0007669"/>
    <property type="project" value="TreeGrafter"/>
</dbReference>
<dbReference type="Gene3D" id="3.40.1090.10">
    <property type="entry name" value="Cytosolic phospholipase A2 catalytic domain"/>
    <property type="match status" value="1"/>
</dbReference>
<dbReference type="PROSITE" id="PS51635">
    <property type="entry name" value="PNPLA"/>
    <property type="match status" value="1"/>
</dbReference>
<evidence type="ECO:0000256" key="2">
    <source>
        <dbReference type="ARBA" id="ARBA00022963"/>
    </source>
</evidence>
<dbReference type="OrthoDB" id="630895at2759"/>
<accession>A0A9N9TW31</accession>
<dbReference type="SUPFAM" id="SSF52151">
    <property type="entry name" value="FabD/lysophospholipase-like"/>
    <property type="match status" value="1"/>
</dbReference>
<dbReference type="Pfam" id="PF01734">
    <property type="entry name" value="Patatin"/>
    <property type="match status" value="1"/>
</dbReference>
<feature type="domain" description="PNPLA" evidence="6">
    <location>
        <begin position="246"/>
        <end position="440"/>
    </location>
</feature>
<feature type="short sequence motif" description="GXGXXG" evidence="4">
    <location>
        <begin position="250"/>
        <end position="255"/>
    </location>
</feature>
<keyword evidence="1 4" id="KW-0378">Hydrolase</keyword>
<dbReference type="InterPro" id="IPR045217">
    <property type="entry name" value="PNPLA8-like"/>
</dbReference>
<dbReference type="CDD" id="cd07211">
    <property type="entry name" value="Pat_PNPLA8"/>
    <property type="match status" value="1"/>
</dbReference>
<keyword evidence="2 4" id="KW-0442">Lipid degradation</keyword>
<feature type="active site" description="Proton acceptor" evidence="4">
    <location>
        <position position="427"/>
    </location>
</feature>
<evidence type="ECO:0000256" key="5">
    <source>
        <dbReference type="SAM" id="MobiDB-lite"/>
    </source>
</evidence>
<evidence type="ECO:0000256" key="4">
    <source>
        <dbReference type="PROSITE-ProRule" id="PRU01161"/>
    </source>
</evidence>
<dbReference type="AlphaFoldDB" id="A0A9N9TW31"/>
<dbReference type="PANTHER" id="PTHR24185">
    <property type="entry name" value="CALCIUM-INDEPENDENT PHOSPHOLIPASE A2-GAMMA"/>
    <property type="match status" value="1"/>
</dbReference>
<evidence type="ECO:0000256" key="1">
    <source>
        <dbReference type="ARBA" id="ARBA00022801"/>
    </source>
</evidence>
<reference evidence="7" key="1">
    <citation type="submission" date="2022-01" db="EMBL/GenBank/DDBJ databases">
        <authorList>
            <person name="King R."/>
        </authorList>
    </citation>
    <scope>NUCLEOTIDE SEQUENCE</scope>
</reference>
<dbReference type="GO" id="GO:0016020">
    <property type="term" value="C:membrane"/>
    <property type="evidence" value="ECO:0007669"/>
    <property type="project" value="TreeGrafter"/>
</dbReference>
<name>A0A9N9TW31_PHYSR</name>
<protein>
    <recommendedName>
        <fullName evidence="6">PNPLA domain-containing protein</fullName>
    </recommendedName>
</protein>
<feature type="compositionally biased region" description="Basic and acidic residues" evidence="5">
    <location>
        <begin position="89"/>
        <end position="111"/>
    </location>
</feature>
<feature type="region of interest" description="Disordered" evidence="5">
    <location>
        <begin position="89"/>
        <end position="114"/>
    </location>
</feature>
<dbReference type="PANTHER" id="PTHR24185:SF1">
    <property type="entry name" value="CALCIUM-INDEPENDENT PHOSPHOLIPASE A2-GAMMA"/>
    <property type="match status" value="1"/>
</dbReference>
<evidence type="ECO:0000259" key="6">
    <source>
        <dbReference type="PROSITE" id="PS51635"/>
    </source>
</evidence>
<feature type="short sequence motif" description="DGA/G" evidence="4">
    <location>
        <begin position="427"/>
        <end position="429"/>
    </location>
</feature>
<keyword evidence="8" id="KW-1185">Reference proteome</keyword>
<dbReference type="GO" id="GO:0016042">
    <property type="term" value="P:lipid catabolic process"/>
    <property type="evidence" value="ECO:0007669"/>
    <property type="project" value="UniProtKB-UniRule"/>
</dbReference>